<feature type="compositionally biased region" description="Polar residues" evidence="1">
    <location>
        <begin position="620"/>
        <end position="633"/>
    </location>
</feature>
<dbReference type="EMBL" id="JAPWDV010000002">
    <property type="protein sequence ID" value="KAJ6220540.1"/>
    <property type="molecule type" value="Genomic_DNA"/>
</dbReference>
<feature type="compositionally biased region" description="Low complexity" evidence="1">
    <location>
        <begin position="44"/>
        <end position="53"/>
    </location>
</feature>
<feature type="compositionally biased region" description="Acidic residues" evidence="1">
    <location>
        <begin position="333"/>
        <end position="346"/>
    </location>
</feature>
<feature type="compositionally biased region" description="Low complexity" evidence="1">
    <location>
        <begin position="91"/>
        <end position="115"/>
    </location>
</feature>
<feature type="region of interest" description="Disordered" evidence="1">
    <location>
        <begin position="261"/>
        <end position="298"/>
    </location>
</feature>
<evidence type="ECO:0000256" key="1">
    <source>
        <dbReference type="SAM" id="MobiDB-lite"/>
    </source>
</evidence>
<feature type="region of interest" description="Disordered" evidence="1">
    <location>
        <begin position="374"/>
        <end position="408"/>
    </location>
</feature>
<feature type="compositionally biased region" description="Basic residues" evidence="1">
    <location>
        <begin position="374"/>
        <end position="389"/>
    </location>
</feature>
<keyword evidence="3" id="KW-1185">Reference proteome</keyword>
<protein>
    <submittedName>
        <fullName evidence="2">Uncharacterized protein</fullName>
    </submittedName>
</protein>
<feature type="compositionally biased region" description="Polar residues" evidence="1">
    <location>
        <begin position="274"/>
        <end position="283"/>
    </location>
</feature>
<feature type="region of interest" description="Disordered" evidence="1">
    <location>
        <begin position="310"/>
        <end position="354"/>
    </location>
</feature>
<feature type="compositionally biased region" description="Basic and acidic residues" evidence="1">
    <location>
        <begin position="484"/>
        <end position="497"/>
    </location>
</feature>
<feature type="compositionally biased region" description="Basic and acidic residues" evidence="1">
    <location>
        <begin position="575"/>
        <end position="585"/>
    </location>
</feature>
<comment type="caution">
    <text evidence="2">The sequence shown here is derived from an EMBL/GenBank/DDBJ whole genome shotgun (WGS) entry which is preliminary data.</text>
</comment>
<accession>A0A9Q0RNG8</accession>
<proteinExistence type="predicted"/>
<feature type="compositionally biased region" description="Low complexity" evidence="1">
    <location>
        <begin position="608"/>
        <end position="619"/>
    </location>
</feature>
<feature type="compositionally biased region" description="Polar residues" evidence="1">
    <location>
        <begin position="34"/>
        <end position="43"/>
    </location>
</feature>
<feature type="region of interest" description="Disordered" evidence="1">
    <location>
        <begin position="34"/>
        <end position="134"/>
    </location>
</feature>
<dbReference type="OMA" id="NIQERCA"/>
<evidence type="ECO:0000313" key="3">
    <source>
        <dbReference type="Proteomes" id="UP001142055"/>
    </source>
</evidence>
<feature type="compositionally biased region" description="Basic and acidic residues" evidence="1">
    <location>
        <begin position="261"/>
        <end position="272"/>
    </location>
</feature>
<feature type="region of interest" description="Disordered" evidence="1">
    <location>
        <begin position="519"/>
        <end position="633"/>
    </location>
</feature>
<dbReference type="Proteomes" id="UP001142055">
    <property type="component" value="Chromosome 2"/>
</dbReference>
<feature type="compositionally biased region" description="Basic and acidic residues" evidence="1">
    <location>
        <begin position="315"/>
        <end position="332"/>
    </location>
</feature>
<organism evidence="2 3">
    <name type="scientific">Blomia tropicalis</name>
    <name type="common">Mite</name>
    <dbReference type="NCBI Taxonomy" id="40697"/>
    <lineage>
        <taxon>Eukaryota</taxon>
        <taxon>Metazoa</taxon>
        <taxon>Ecdysozoa</taxon>
        <taxon>Arthropoda</taxon>
        <taxon>Chelicerata</taxon>
        <taxon>Arachnida</taxon>
        <taxon>Acari</taxon>
        <taxon>Acariformes</taxon>
        <taxon>Sarcoptiformes</taxon>
        <taxon>Astigmata</taxon>
        <taxon>Glycyphagoidea</taxon>
        <taxon>Echimyopodidae</taxon>
        <taxon>Blomia</taxon>
    </lineage>
</organism>
<dbReference type="AlphaFoldDB" id="A0A9Q0RNG8"/>
<feature type="compositionally biased region" description="Acidic residues" evidence="1">
    <location>
        <begin position="54"/>
        <end position="66"/>
    </location>
</feature>
<feature type="compositionally biased region" description="Polar residues" evidence="1">
    <location>
        <begin position="549"/>
        <end position="574"/>
    </location>
</feature>
<feature type="compositionally biased region" description="Basic and acidic residues" evidence="1">
    <location>
        <begin position="117"/>
        <end position="134"/>
    </location>
</feature>
<gene>
    <name evidence="2" type="ORF">RDWZM_006352</name>
</gene>
<reference evidence="2" key="1">
    <citation type="submission" date="2022-12" db="EMBL/GenBank/DDBJ databases">
        <title>Genome assemblies of Blomia tropicalis.</title>
        <authorList>
            <person name="Cui Y."/>
        </authorList>
    </citation>
    <scope>NUCLEOTIDE SEQUENCE</scope>
    <source>
        <tissue evidence="2">Adult mites</tissue>
    </source>
</reference>
<sequence length="633" mass="71965">MSAETKFSKYQELSEQEALQIALIESAACAGIDLNNTNDQTNVSLSSSVGSESIEQDLNEEEEEDDCQKSTMVHLNGYSRPKVSNVKRDINNNSQRRSSINNKKSSTVNGSNTNKNTKKESSTKMNKKTDDGDMKKKIQKTYVSFRKHASNTGISSTPKNVQLFSPTKEETEKRYQSEMNGFNIVRNKDKAVHARDFITFVIQTDARALYRDTLIVNFPRVYDRKTMDILEYTSENIQERCATVNLFDSNSVLTFKLDENNHEKEKYSERKNTKMTMNGNQKSKIVCSPQKQQSDKGLCQVSNTNRRQNLIETQKISKPDIVDVSSDDNKNSDEDDDDKQNSDEEASSSSVYDSEYEIEPKILRNGSIVRKRKKRRVIVLKGKREKRKPSCNQQPVSTREQRERKSKPTTLFDLQIFSDSEKYDEANEQFIKSSKNVDPINTSTKSSLAIASKTRSQSLTNGTSLPSIPIATMVRSRRSSNSKKISERETVHKNAREKMKDKNFLNDVDAKISRVNLSHQISRSKRKQRVDHYRTSNVTKHQRTHMLNGVTSNRTPNRVNGTNGTHATSHNNDFSPRRTRSDNLRTRGSKQMYKQRNSQALFHGQYDGTTTTNTMITGGSSVHTADVSTSVPS</sequence>
<evidence type="ECO:0000313" key="2">
    <source>
        <dbReference type="EMBL" id="KAJ6220540.1"/>
    </source>
</evidence>
<name>A0A9Q0RNG8_BLOTA</name>
<feature type="region of interest" description="Disordered" evidence="1">
    <location>
        <begin position="474"/>
        <end position="497"/>
    </location>
</feature>